<proteinExistence type="predicted"/>
<dbReference type="Gene3D" id="3.40.50.10140">
    <property type="entry name" value="Toll/interleukin-1 receptor homology (TIR) domain"/>
    <property type="match status" value="1"/>
</dbReference>
<organism evidence="2 3">
    <name type="scientific">Paractinoplanes toevensis</name>
    <dbReference type="NCBI Taxonomy" id="571911"/>
    <lineage>
        <taxon>Bacteria</taxon>
        <taxon>Bacillati</taxon>
        <taxon>Actinomycetota</taxon>
        <taxon>Actinomycetes</taxon>
        <taxon>Micromonosporales</taxon>
        <taxon>Micromonosporaceae</taxon>
        <taxon>Paractinoplanes</taxon>
    </lineage>
</organism>
<dbReference type="Pfam" id="PF13676">
    <property type="entry name" value="TIR_2"/>
    <property type="match status" value="1"/>
</dbReference>
<reference evidence="2 3" key="1">
    <citation type="submission" date="2021-03" db="EMBL/GenBank/DDBJ databases">
        <title>Whole genome shotgun sequence of Actinoplanes toevensis NBRC 105298.</title>
        <authorList>
            <person name="Komaki H."/>
            <person name="Tamura T."/>
        </authorList>
    </citation>
    <scope>NUCLEOTIDE SEQUENCE [LARGE SCALE GENOMIC DNA]</scope>
    <source>
        <strain evidence="2 3">NBRC 105298</strain>
    </source>
</reference>
<dbReference type="InterPro" id="IPR000157">
    <property type="entry name" value="TIR_dom"/>
</dbReference>
<protein>
    <recommendedName>
        <fullName evidence="1">TIR domain-containing protein</fullName>
    </recommendedName>
</protein>
<dbReference type="Proteomes" id="UP000677082">
    <property type="component" value="Unassembled WGS sequence"/>
</dbReference>
<dbReference type="GO" id="GO:0007165">
    <property type="term" value="P:signal transduction"/>
    <property type="evidence" value="ECO:0007669"/>
    <property type="project" value="InterPro"/>
</dbReference>
<comment type="caution">
    <text evidence="2">The sequence shown here is derived from an EMBL/GenBank/DDBJ whole genome shotgun (WGS) entry which is preliminary data.</text>
</comment>
<dbReference type="RefSeq" id="WP_213009065.1">
    <property type="nucleotide sequence ID" value="NZ_BOQN01000065.1"/>
</dbReference>
<dbReference type="SUPFAM" id="SSF52200">
    <property type="entry name" value="Toll/Interleukin receptor TIR domain"/>
    <property type="match status" value="1"/>
</dbReference>
<keyword evidence="3" id="KW-1185">Reference proteome</keyword>
<feature type="domain" description="TIR" evidence="1">
    <location>
        <begin position="3"/>
        <end position="156"/>
    </location>
</feature>
<sequence>MAYEYEVFLSYRRAGEWPRFVNDTFLRMFKFWLENELDDPRVFVDTEIIETGASWPQVLARGVSTSKVMLCLWSRQYFASSWCLAELAQMLARRAAVAEQTGTPPPLVLAAVIHDGEHISPDLGDIQRFEIQGLATPWLAPKTPDEQELSNRIRVLSGHVARAVEQAPDYDPEWTKLATETFIDLHRRSTRQSTVPSLGGKPT</sequence>
<accession>A0A919TC25</accession>
<evidence type="ECO:0000259" key="1">
    <source>
        <dbReference type="PROSITE" id="PS50104"/>
    </source>
</evidence>
<dbReference type="AlphaFoldDB" id="A0A919TC25"/>
<evidence type="ECO:0000313" key="2">
    <source>
        <dbReference type="EMBL" id="GIM93234.1"/>
    </source>
</evidence>
<gene>
    <name evidence="2" type="ORF">Ato02nite_050270</name>
</gene>
<name>A0A919TC25_9ACTN</name>
<evidence type="ECO:0000313" key="3">
    <source>
        <dbReference type="Proteomes" id="UP000677082"/>
    </source>
</evidence>
<dbReference type="EMBL" id="BOQN01000065">
    <property type="protein sequence ID" value="GIM93234.1"/>
    <property type="molecule type" value="Genomic_DNA"/>
</dbReference>
<dbReference type="PROSITE" id="PS50104">
    <property type="entry name" value="TIR"/>
    <property type="match status" value="1"/>
</dbReference>
<dbReference type="InterPro" id="IPR035897">
    <property type="entry name" value="Toll_tir_struct_dom_sf"/>
</dbReference>